<dbReference type="AlphaFoldDB" id="A0A7J8BF15"/>
<reference evidence="2 3" key="1">
    <citation type="journal article" date="2020" name="Nature">
        <title>Six reference-quality genomes reveal evolution of bat adaptations.</title>
        <authorList>
            <person name="Jebb D."/>
            <person name="Huang Z."/>
            <person name="Pippel M."/>
            <person name="Hughes G.M."/>
            <person name="Lavrichenko K."/>
            <person name="Devanna P."/>
            <person name="Winkler S."/>
            <person name="Jermiin L.S."/>
            <person name="Skirmuntt E.C."/>
            <person name="Katzourakis A."/>
            <person name="Burkitt-Gray L."/>
            <person name="Ray D.A."/>
            <person name="Sullivan K.A.M."/>
            <person name="Roscito J.G."/>
            <person name="Kirilenko B.M."/>
            <person name="Davalos L.M."/>
            <person name="Corthals A.P."/>
            <person name="Power M.L."/>
            <person name="Jones G."/>
            <person name="Ransome R.D."/>
            <person name="Dechmann D.K.N."/>
            <person name="Locatelli A.G."/>
            <person name="Puechmaille S.J."/>
            <person name="Fedrigo O."/>
            <person name="Jarvis E.D."/>
            <person name="Hiller M."/>
            <person name="Vernes S.C."/>
            <person name="Myers E.W."/>
            <person name="Teeling E.C."/>
        </authorList>
    </citation>
    <scope>NUCLEOTIDE SEQUENCE [LARGE SCALE GENOMIC DNA]</scope>
    <source>
        <strain evidence="2">MRouAeg1</strain>
        <tissue evidence="2">Muscle</tissue>
    </source>
</reference>
<evidence type="ECO:0000313" key="3">
    <source>
        <dbReference type="Proteomes" id="UP000593571"/>
    </source>
</evidence>
<sequence length="142" mass="16679">MLFESITYLVDGFFHLFSYRFVHAIFQIYKNIMFLCTQKFQSFFLMASALKIFSYSVIPICVYIHSDTCVHLCNRSYDALYFCEVVNVTPFPRSTLVISVSSLFPLPSQLKICYSSLPFQKKKKQLFKIEFLFFCSILFISV</sequence>
<evidence type="ECO:0000313" key="2">
    <source>
        <dbReference type="EMBL" id="KAF6397091.1"/>
    </source>
</evidence>
<keyword evidence="1" id="KW-0472">Membrane</keyword>
<gene>
    <name evidence="2" type="ORF">HJG63_009758</name>
</gene>
<proteinExistence type="predicted"/>
<dbReference type="Proteomes" id="UP000593571">
    <property type="component" value="Unassembled WGS sequence"/>
</dbReference>
<feature type="transmembrane region" description="Helical" evidence="1">
    <location>
        <begin position="6"/>
        <end position="22"/>
    </location>
</feature>
<evidence type="ECO:0000256" key="1">
    <source>
        <dbReference type="SAM" id="Phobius"/>
    </source>
</evidence>
<feature type="transmembrane region" description="Helical" evidence="1">
    <location>
        <begin position="43"/>
        <end position="65"/>
    </location>
</feature>
<protein>
    <submittedName>
        <fullName evidence="2">Uncharacterized protein</fullName>
    </submittedName>
</protein>
<keyword evidence="1" id="KW-1133">Transmembrane helix</keyword>
<accession>A0A7J8BF15</accession>
<dbReference type="EMBL" id="JACASE010000017">
    <property type="protein sequence ID" value="KAF6397091.1"/>
    <property type="molecule type" value="Genomic_DNA"/>
</dbReference>
<comment type="caution">
    <text evidence="2">The sequence shown here is derived from an EMBL/GenBank/DDBJ whole genome shotgun (WGS) entry which is preliminary data.</text>
</comment>
<name>A0A7J8BF15_ROUAE</name>
<organism evidence="2 3">
    <name type="scientific">Rousettus aegyptiacus</name>
    <name type="common">Egyptian fruit bat</name>
    <name type="synonym">Pteropus aegyptiacus</name>
    <dbReference type="NCBI Taxonomy" id="9407"/>
    <lineage>
        <taxon>Eukaryota</taxon>
        <taxon>Metazoa</taxon>
        <taxon>Chordata</taxon>
        <taxon>Craniata</taxon>
        <taxon>Vertebrata</taxon>
        <taxon>Euteleostomi</taxon>
        <taxon>Mammalia</taxon>
        <taxon>Eutheria</taxon>
        <taxon>Laurasiatheria</taxon>
        <taxon>Chiroptera</taxon>
        <taxon>Yinpterochiroptera</taxon>
        <taxon>Pteropodoidea</taxon>
        <taxon>Pteropodidae</taxon>
        <taxon>Rousettinae</taxon>
        <taxon>Rousettus</taxon>
    </lineage>
</organism>
<keyword evidence="1" id="KW-0812">Transmembrane</keyword>
<keyword evidence="3" id="KW-1185">Reference proteome</keyword>